<dbReference type="GO" id="GO:0005524">
    <property type="term" value="F:ATP binding"/>
    <property type="evidence" value="ECO:0007669"/>
    <property type="project" value="UniProtKB-UniRule"/>
</dbReference>
<comment type="catalytic activity">
    <reaction evidence="14">
        <text>propanoyl-CoA + hydrogencarbonate + ATP = (S)-methylmalonyl-CoA + ADP + phosphate + H(+)</text>
        <dbReference type="Rhea" id="RHEA:23720"/>
        <dbReference type="ChEBI" id="CHEBI:15378"/>
        <dbReference type="ChEBI" id="CHEBI:17544"/>
        <dbReference type="ChEBI" id="CHEBI:30616"/>
        <dbReference type="ChEBI" id="CHEBI:43474"/>
        <dbReference type="ChEBI" id="CHEBI:57327"/>
        <dbReference type="ChEBI" id="CHEBI:57392"/>
        <dbReference type="ChEBI" id="CHEBI:456216"/>
        <dbReference type="EC" id="6.4.1.3"/>
    </reaction>
    <physiologicalReaction direction="left-to-right" evidence="14">
        <dbReference type="Rhea" id="RHEA:23721"/>
    </physiologicalReaction>
</comment>
<dbReference type="FunFam" id="3.40.50.20:FF:000010">
    <property type="entry name" value="Propionyl-CoA carboxylase subunit alpha"/>
    <property type="match status" value="1"/>
</dbReference>
<dbReference type="EC" id="6.4.1.3" evidence="3"/>
<evidence type="ECO:0000259" key="17">
    <source>
        <dbReference type="PROSITE" id="PS50975"/>
    </source>
</evidence>
<keyword evidence="20" id="KW-1185">Reference proteome</keyword>
<dbReference type="Pfam" id="PF02786">
    <property type="entry name" value="CPSase_L_D2"/>
    <property type="match status" value="1"/>
</dbReference>
<dbReference type="SUPFAM" id="SSF52440">
    <property type="entry name" value="PreATP-grasp domain"/>
    <property type="match status" value="1"/>
</dbReference>
<dbReference type="OrthoDB" id="9763189at2"/>
<evidence type="ECO:0000256" key="3">
    <source>
        <dbReference type="ARBA" id="ARBA00013050"/>
    </source>
</evidence>
<dbReference type="PROSITE" id="PS50968">
    <property type="entry name" value="BIOTINYL_LIPOYL"/>
    <property type="match status" value="1"/>
</dbReference>
<keyword evidence="10" id="KW-0442">Lipid degradation</keyword>
<dbReference type="PANTHER" id="PTHR18866">
    <property type="entry name" value="CARBOXYLASE:PYRUVATE/ACETYL-COA/PROPIONYL-COA CARBOXYLASE"/>
    <property type="match status" value="1"/>
</dbReference>
<feature type="domain" description="Biotin carboxylation" evidence="18">
    <location>
        <begin position="1"/>
        <end position="451"/>
    </location>
</feature>
<reference evidence="19 20" key="1">
    <citation type="submission" date="2018-08" db="EMBL/GenBank/DDBJ databases">
        <title>Genomic Encyclopedia of Archaeal and Bacterial Type Strains, Phase II (KMG-II): from individual species to whole genera.</title>
        <authorList>
            <person name="Goeker M."/>
        </authorList>
    </citation>
    <scope>NUCLEOTIDE SEQUENCE [LARGE SCALE GENOMIC DNA]</scope>
    <source>
        <strain evidence="19 20">DSM 5002</strain>
    </source>
</reference>
<dbReference type="GO" id="GO:0016042">
    <property type="term" value="P:lipid catabolic process"/>
    <property type="evidence" value="ECO:0007669"/>
    <property type="project" value="UniProtKB-KW"/>
</dbReference>
<keyword evidence="12" id="KW-0464">Manganese</keyword>
<comment type="caution">
    <text evidence="19">The sequence shown here is derived from an EMBL/GenBank/DDBJ whole genome shotgun (WGS) entry which is preliminary data.</text>
</comment>
<dbReference type="FunFam" id="2.40.50.100:FF:000003">
    <property type="entry name" value="Acetyl-CoA carboxylase biotin carboxyl carrier protein"/>
    <property type="match status" value="1"/>
</dbReference>
<evidence type="ECO:0000256" key="5">
    <source>
        <dbReference type="ARBA" id="ARBA00022723"/>
    </source>
</evidence>
<gene>
    <name evidence="19" type="ORF">BXY53_1725</name>
</gene>
<dbReference type="InterPro" id="IPR011761">
    <property type="entry name" value="ATP-grasp"/>
</dbReference>
<dbReference type="Pfam" id="PF18140">
    <property type="entry name" value="PCC_BT"/>
    <property type="match status" value="1"/>
</dbReference>
<dbReference type="PROSITE" id="PS00866">
    <property type="entry name" value="CPSASE_1"/>
    <property type="match status" value="1"/>
</dbReference>
<dbReference type="Gene3D" id="2.40.50.100">
    <property type="match status" value="1"/>
</dbReference>
<dbReference type="InterPro" id="IPR005482">
    <property type="entry name" value="Biotin_COase_C"/>
</dbReference>
<dbReference type="NCBIfam" id="NF006367">
    <property type="entry name" value="PRK08591.1"/>
    <property type="match status" value="1"/>
</dbReference>
<dbReference type="Gene3D" id="3.30.700.30">
    <property type="match status" value="1"/>
</dbReference>
<dbReference type="Proteomes" id="UP000266273">
    <property type="component" value="Unassembled WGS sequence"/>
</dbReference>
<dbReference type="InterPro" id="IPR005479">
    <property type="entry name" value="CPAse_ATP-bd"/>
</dbReference>
<feature type="domain" description="Lipoyl-binding" evidence="16">
    <location>
        <begin position="596"/>
        <end position="672"/>
    </location>
</feature>
<dbReference type="FunFam" id="3.30.470.20:FF:000028">
    <property type="entry name" value="Methylcrotonoyl-CoA carboxylase subunit alpha, mitochondrial"/>
    <property type="match status" value="1"/>
</dbReference>
<evidence type="ECO:0000256" key="13">
    <source>
        <dbReference type="ARBA" id="ARBA00023267"/>
    </source>
</evidence>
<dbReference type="InterPro" id="IPR001882">
    <property type="entry name" value="Biotin_BS"/>
</dbReference>
<dbReference type="PROSITE" id="PS50979">
    <property type="entry name" value="BC"/>
    <property type="match status" value="1"/>
</dbReference>
<evidence type="ECO:0000256" key="15">
    <source>
        <dbReference type="PROSITE-ProRule" id="PRU00409"/>
    </source>
</evidence>
<dbReference type="InterPro" id="IPR011054">
    <property type="entry name" value="Rudment_hybrid_motif"/>
</dbReference>
<dbReference type="Pfam" id="PF00364">
    <property type="entry name" value="Biotin_lipoyl"/>
    <property type="match status" value="1"/>
</dbReference>
<evidence type="ECO:0000256" key="14">
    <source>
        <dbReference type="ARBA" id="ARBA00049495"/>
    </source>
</evidence>
<dbReference type="SMART" id="SM00878">
    <property type="entry name" value="Biotin_carb_C"/>
    <property type="match status" value="1"/>
</dbReference>
<keyword evidence="9" id="KW-0809">Transit peptide</keyword>
<dbReference type="InterPro" id="IPR041265">
    <property type="entry name" value="PCC_BT"/>
</dbReference>
<evidence type="ECO:0000313" key="19">
    <source>
        <dbReference type="EMBL" id="RIA56619.1"/>
    </source>
</evidence>
<dbReference type="SUPFAM" id="SSF51230">
    <property type="entry name" value="Single hybrid motif"/>
    <property type="match status" value="1"/>
</dbReference>
<comment type="cofactor">
    <cofactor evidence="1">
        <name>biotin</name>
        <dbReference type="ChEBI" id="CHEBI:57586"/>
    </cofactor>
</comment>
<evidence type="ECO:0000256" key="6">
    <source>
        <dbReference type="ARBA" id="ARBA00022741"/>
    </source>
</evidence>
<dbReference type="InterPro" id="IPR011053">
    <property type="entry name" value="Single_hybrid_motif"/>
</dbReference>
<dbReference type="PANTHER" id="PTHR18866:SF33">
    <property type="entry name" value="METHYLCROTONOYL-COA CARBOXYLASE SUBUNIT ALPHA, MITOCHONDRIAL-RELATED"/>
    <property type="match status" value="1"/>
</dbReference>
<organism evidence="19 20">
    <name type="scientific">Dichotomicrobium thermohalophilum</name>
    <dbReference type="NCBI Taxonomy" id="933063"/>
    <lineage>
        <taxon>Bacteria</taxon>
        <taxon>Pseudomonadati</taxon>
        <taxon>Pseudomonadota</taxon>
        <taxon>Alphaproteobacteria</taxon>
        <taxon>Hyphomicrobiales</taxon>
        <taxon>Hyphomicrobiaceae</taxon>
        <taxon>Dichotomicrobium</taxon>
    </lineage>
</organism>
<evidence type="ECO:0000256" key="4">
    <source>
        <dbReference type="ARBA" id="ARBA00022598"/>
    </source>
</evidence>
<evidence type="ECO:0000259" key="16">
    <source>
        <dbReference type="PROSITE" id="PS50968"/>
    </source>
</evidence>
<evidence type="ECO:0000256" key="2">
    <source>
        <dbReference type="ARBA" id="ARBA00005060"/>
    </source>
</evidence>
<accession>A0A397Q7Z8</accession>
<dbReference type="SUPFAM" id="SSF51246">
    <property type="entry name" value="Rudiment single hybrid motif"/>
    <property type="match status" value="1"/>
</dbReference>
<evidence type="ECO:0000256" key="7">
    <source>
        <dbReference type="ARBA" id="ARBA00022840"/>
    </source>
</evidence>
<protein>
    <recommendedName>
        <fullName evidence="3">propionyl-CoA carboxylase</fullName>
        <ecNumber evidence="3">6.4.1.3</ecNumber>
    </recommendedName>
</protein>
<sequence>MFDKILIANRGEIACRVIKTARRMGIKTVAVYSDADNDAVHVDMADEAVHLGPAPAAESYLDIEKIIKAAKDTGAQAIHPGFGFLSENPAFARALQDAGITFIGPNIKAIEVMGDKIESKKFAAEAGVNTVPGVMAVIDDPDEAGRIAADIGFPVIIKASAGGGGKGMRVCRSAEEVAEGFVSSMSEAKSSFGDDRVFIEKFVERPRHIEIQVLADGHGNVIHLGERECSIQRRNQKVVEEAPSPFLDPGTREKMGAQAVALARAVDYVSAGTVEFIVDPDRNFYFLEMNTRLQVEHPVTELVTGIDIVEQMIRVAAGEPLPLTQGEIRLNGWAVESRIYAEDPNRNFLPSIGRLVHYREPEVGERQGRTIRVDTGVEEGGEISMFYDPMIAKLCTHGPDRLAAIDHMAWALDNFFIDGIEHNVPFLSAIMQNEKWRAGDLSTGFIAEEYPDGFAPREPDADERETLAIAAVFIDDLSNRRRRQISGQMSGRDVQFAPVRVADIGGVSEKLAVRKHEDGHAVIDVLDAAGVVRRTVEVTSDWWPGNPVWQGEIDGSAVAVQLRPLLNGYELTYRGIRLPSYVFTEREAELAALMPVREAPDTSKMLLCPMPGLVVSIDVTEGQEVKAGERLCAVEAMKMENILRAERDTVVAKVNVQPGDSLAVDDVIMEFE</sequence>
<dbReference type="RefSeq" id="WP_119061394.1">
    <property type="nucleotide sequence ID" value="NZ_QXDF01000001.1"/>
</dbReference>
<evidence type="ECO:0000256" key="12">
    <source>
        <dbReference type="ARBA" id="ARBA00023211"/>
    </source>
</evidence>
<dbReference type="EMBL" id="QXDF01000001">
    <property type="protein sequence ID" value="RIA56619.1"/>
    <property type="molecule type" value="Genomic_DNA"/>
</dbReference>
<comment type="pathway">
    <text evidence="2">Metabolic intermediate metabolism; propanoyl-CoA degradation; succinyl-CoA from propanoyl-CoA: step 1/3.</text>
</comment>
<dbReference type="GO" id="GO:0004658">
    <property type="term" value="F:propionyl-CoA carboxylase activity"/>
    <property type="evidence" value="ECO:0007669"/>
    <property type="project" value="UniProtKB-EC"/>
</dbReference>
<dbReference type="UniPathway" id="UPA00945">
    <property type="reaction ID" value="UER00908"/>
</dbReference>
<dbReference type="SUPFAM" id="SSF56059">
    <property type="entry name" value="Glutathione synthetase ATP-binding domain-like"/>
    <property type="match status" value="1"/>
</dbReference>
<dbReference type="PROSITE" id="PS00867">
    <property type="entry name" value="CPSASE_2"/>
    <property type="match status" value="1"/>
</dbReference>
<dbReference type="InterPro" id="IPR050856">
    <property type="entry name" value="Biotin_carboxylase_complex"/>
</dbReference>
<evidence type="ECO:0000313" key="20">
    <source>
        <dbReference type="Proteomes" id="UP000266273"/>
    </source>
</evidence>
<evidence type="ECO:0000259" key="18">
    <source>
        <dbReference type="PROSITE" id="PS50979"/>
    </source>
</evidence>
<keyword evidence="7 15" id="KW-0067">ATP-binding</keyword>
<feature type="domain" description="ATP-grasp" evidence="17">
    <location>
        <begin position="120"/>
        <end position="317"/>
    </location>
</feature>
<evidence type="ECO:0000256" key="11">
    <source>
        <dbReference type="ARBA" id="ARBA00023098"/>
    </source>
</evidence>
<dbReference type="CDD" id="cd06850">
    <property type="entry name" value="biotinyl_domain"/>
    <property type="match status" value="1"/>
</dbReference>
<dbReference type="InterPro" id="IPR000089">
    <property type="entry name" value="Biotin_lipoyl"/>
</dbReference>
<dbReference type="InterPro" id="IPR011764">
    <property type="entry name" value="Biotin_carboxylation_dom"/>
</dbReference>
<dbReference type="PROSITE" id="PS50975">
    <property type="entry name" value="ATP_GRASP"/>
    <property type="match status" value="1"/>
</dbReference>
<dbReference type="Pfam" id="PF02785">
    <property type="entry name" value="Biotin_carb_C"/>
    <property type="match status" value="1"/>
</dbReference>
<dbReference type="Pfam" id="PF00289">
    <property type="entry name" value="Biotin_carb_N"/>
    <property type="match status" value="1"/>
</dbReference>
<dbReference type="PROSITE" id="PS00188">
    <property type="entry name" value="BIOTIN"/>
    <property type="match status" value="1"/>
</dbReference>
<keyword evidence="11" id="KW-0443">Lipid metabolism</keyword>
<proteinExistence type="predicted"/>
<dbReference type="GO" id="GO:0046872">
    <property type="term" value="F:metal ion binding"/>
    <property type="evidence" value="ECO:0007669"/>
    <property type="project" value="UniProtKB-KW"/>
</dbReference>
<dbReference type="InterPro" id="IPR005481">
    <property type="entry name" value="BC-like_N"/>
</dbReference>
<keyword evidence="13" id="KW-0092">Biotin</keyword>
<evidence type="ECO:0000256" key="10">
    <source>
        <dbReference type="ARBA" id="ARBA00022963"/>
    </source>
</evidence>
<keyword evidence="4" id="KW-0436">Ligase</keyword>
<evidence type="ECO:0000256" key="8">
    <source>
        <dbReference type="ARBA" id="ARBA00022842"/>
    </source>
</evidence>
<evidence type="ECO:0000256" key="9">
    <source>
        <dbReference type="ARBA" id="ARBA00022946"/>
    </source>
</evidence>
<dbReference type="InterPro" id="IPR016185">
    <property type="entry name" value="PreATP-grasp_dom_sf"/>
</dbReference>
<name>A0A397Q7Z8_9HYPH</name>
<keyword evidence="8" id="KW-0460">Magnesium</keyword>
<dbReference type="FunFam" id="3.30.1490.20:FF:000003">
    <property type="entry name" value="acetyl-CoA carboxylase isoform X1"/>
    <property type="match status" value="1"/>
</dbReference>
<keyword evidence="6 15" id="KW-0547">Nucleotide-binding</keyword>
<dbReference type="AlphaFoldDB" id="A0A397Q7Z8"/>
<dbReference type="Gene3D" id="3.30.470.20">
    <property type="entry name" value="ATP-grasp fold, B domain"/>
    <property type="match status" value="1"/>
</dbReference>
<evidence type="ECO:0000256" key="1">
    <source>
        <dbReference type="ARBA" id="ARBA00001953"/>
    </source>
</evidence>
<keyword evidence="5" id="KW-0479">Metal-binding</keyword>